<keyword evidence="4" id="KW-1185">Reference proteome</keyword>
<dbReference type="EMBL" id="BPRE01000023">
    <property type="protein sequence ID" value="GJE78334.1"/>
    <property type="molecule type" value="Genomic_DNA"/>
</dbReference>
<evidence type="ECO:0000313" key="4">
    <source>
        <dbReference type="Proteomes" id="UP001055093"/>
    </source>
</evidence>
<evidence type="ECO:0008006" key="5">
    <source>
        <dbReference type="Google" id="ProtNLM"/>
    </source>
</evidence>
<reference evidence="3" key="1">
    <citation type="journal article" date="2021" name="Front. Microbiol.">
        <title>Comprehensive Comparative Genomics and Phenotyping of Methylobacterium Species.</title>
        <authorList>
            <person name="Alessa O."/>
            <person name="Ogura Y."/>
            <person name="Fujitani Y."/>
            <person name="Takami H."/>
            <person name="Hayashi T."/>
            <person name="Sahin N."/>
            <person name="Tani A."/>
        </authorList>
    </citation>
    <scope>NUCLEOTIDE SEQUENCE</scope>
    <source>
        <strain evidence="3">DSM 14458</strain>
    </source>
</reference>
<name>A0ABQ4V2P9_9HYPH</name>
<protein>
    <recommendedName>
        <fullName evidence="5">DUF1311 domain-containing protein</fullName>
    </recommendedName>
</protein>
<sequence length="208" mass="22039">MNTIPKLALLLPLLAAPPALAQGTEAQRAACGPDAFRLCASSIPDPGRIAACLRRERERLSGACRAMLDEGDRTARTAAAPAPRETAKSSEAAPPARTDRGRRVAAAETRLPRQAAATPRERPARAERLAERRASARVAGLDRTVRATPRATARGESLGSNGDFSGLEAQAQGWHRTLAGYADSIERQFARLGSAEAGRLDLGRFPGL</sequence>
<dbReference type="RefSeq" id="WP_308447770.1">
    <property type="nucleotide sequence ID" value="NZ_BPRE01000023.1"/>
</dbReference>
<organism evidence="3 4">
    <name type="scientific">Methylorubrum suomiense</name>
    <dbReference type="NCBI Taxonomy" id="144191"/>
    <lineage>
        <taxon>Bacteria</taxon>
        <taxon>Pseudomonadati</taxon>
        <taxon>Pseudomonadota</taxon>
        <taxon>Alphaproteobacteria</taxon>
        <taxon>Hyphomicrobiales</taxon>
        <taxon>Methylobacteriaceae</taxon>
        <taxon>Methylorubrum</taxon>
    </lineage>
</organism>
<accession>A0ABQ4V2P9</accession>
<feature type="chain" id="PRO_5046691389" description="DUF1311 domain-containing protein" evidence="2">
    <location>
        <begin position="22"/>
        <end position="208"/>
    </location>
</feature>
<evidence type="ECO:0000313" key="3">
    <source>
        <dbReference type="EMBL" id="GJE78334.1"/>
    </source>
</evidence>
<feature type="compositionally biased region" description="Basic and acidic residues" evidence="1">
    <location>
        <begin position="119"/>
        <end position="134"/>
    </location>
</feature>
<reference evidence="3" key="2">
    <citation type="submission" date="2021-08" db="EMBL/GenBank/DDBJ databases">
        <authorList>
            <person name="Tani A."/>
            <person name="Ola A."/>
            <person name="Ogura Y."/>
            <person name="Katsura K."/>
            <person name="Hayashi T."/>
        </authorList>
    </citation>
    <scope>NUCLEOTIDE SEQUENCE</scope>
    <source>
        <strain evidence="3">DSM 14458</strain>
    </source>
</reference>
<comment type="caution">
    <text evidence="3">The sequence shown here is derived from an EMBL/GenBank/DDBJ whole genome shotgun (WGS) entry which is preliminary data.</text>
</comment>
<gene>
    <name evidence="3" type="ORF">BGCPKDLD_4949</name>
</gene>
<proteinExistence type="predicted"/>
<evidence type="ECO:0000256" key="2">
    <source>
        <dbReference type="SAM" id="SignalP"/>
    </source>
</evidence>
<evidence type="ECO:0000256" key="1">
    <source>
        <dbReference type="SAM" id="MobiDB-lite"/>
    </source>
</evidence>
<dbReference type="Proteomes" id="UP001055093">
    <property type="component" value="Unassembled WGS sequence"/>
</dbReference>
<feature type="signal peptide" evidence="2">
    <location>
        <begin position="1"/>
        <end position="21"/>
    </location>
</feature>
<keyword evidence="2" id="KW-0732">Signal</keyword>
<feature type="region of interest" description="Disordered" evidence="1">
    <location>
        <begin position="71"/>
        <end position="137"/>
    </location>
</feature>